<evidence type="ECO:0000313" key="5">
    <source>
        <dbReference type="Proteomes" id="UP000014018"/>
    </source>
</evidence>
<dbReference type="EMBL" id="AHFB01000068">
    <property type="protein sequence ID" value="EOO32484.1"/>
    <property type="molecule type" value="Genomic_DNA"/>
</dbReference>
<gene>
    <name evidence="4" type="ORF">IIU_03874</name>
</gene>
<organism evidence="4 5">
    <name type="scientific">Bacillus cereus VD133</name>
    <dbReference type="NCBI Taxonomy" id="1053233"/>
    <lineage>
        <taxon>Bacteria</taxon>
        <taxon>Bacillati</taxon>
        <taxon>Bacillota</taxon>
        <taxon>Bacilli</taxon>
        <taxon>Bacillales</taxon>
        <taxon>Bacillaceae</taxon>
        <taxon>Bacillus</taxon>
        <taxon>Bacillus cereus group</taxon>
    </lineage>
</organism>
<evidence type="ECO:0000313" key="4">
    <source>
        <dbReference type="EMBL" id="EOO32484.1"/>
    </source>
</evidence>
<evidence type="ECO:0000256" key="1">
    <source>
        <dbReference type="ARBA" id="ARBA00022692"/>
    </source>
</evidence>
<reference evidence="4 5" key="1">
    <citation type="submission" date="2012-12" db="EMBL/GenBank/DDBJ databases">
        <title>The Genome Sequence of Bacillus cereus VD133.</title>
        <authorList>
            <consortium name="The Broad Institute Genome Sequencing Platform"/>
            <consortium name="The Broad Institute Genome Sequencing Center for Infectious Disease"/>
            <person name="Feldgarden M."/>
            <person name="Van der Auwera G.A."/>
            <person name="Mahillon J."/>
            <person name="Duprez V."/>
            <person name="Timmery S."/>
            <person name="Mattelet C."/>
            <person name="Dierick K."/>
            <person name="Sun M."/>
            <person name="Yu Z."/>
            <person name="Zhu L."/>
            <person name="Hu X."/>
            <person name="Shank E.B."/>
            <person name="Swiecicka I."/>
            <person name="Hansen B.M."/>
            <person name="Andrup L."/>
            <person name="Walker B."/>
            <person name="Young S.K."/>
            <person name="Zeng Q."/>
            <person name="Gargeya S."/>
            <person name="Fitzgerald M."/>
            <person name="Haas B."/>
            <person name="Abouelleil A."/>
            <person name="Alvarado L."/>
            <person name="Arachchi H.M."/>
            <person name="Berlin A.M."/>
            <person name="Chapman S.B."/>
            <person name="Dewar J."/>
            <person name="Goldberg J."/>
            <person name="Griggs A."/>
            <person name="Gujja S."/>
            <person name="Hansen M."/>
            <person name="Howarth C."/>
            <person name="Imamovic A."/>
            <person name="Larimer J."/>
            <person name="McCowan C."/>
            <person name="Murphy C."/>
            <person name="Neiman D."/>
            <person name="Pearson M."/>
            <person name="Priest M."/>
            <person name="Roberts A."/>
            <person name="Saif S."/>
            <person name="Shea T."/>
            <person name="Sisk P."/>
            <person name="Sykes S."/>
            <person name="Wortman J."/>
            <person name="Nusbaum C."/>
            <person name="Birren B."/>
        </authorList>
    </citation>
    <scope>NUCLEOTIDE SEQUENCE [LARGE SCALE GENOMIC DNA]</scope>
    <source>
        <strain evidence="4 5">VD133</strain>
    </source>
</reference>
<keyword evidence="3" id="KW-0472">Membrane</keyword>
<keyword evidence="1" id="KW-0812">Transmembrane</keyword>
<name>A0A9W5PPW5_BACCE</name>
<dbReference type="Proteomes" id="UP000014018">
    <property type="component" value="Unassembled WGS sequence"/>
</dbReference>
<dbReference type="GO" id="GO:0009847">
    <property type="term" value="P:spore germination"/>
    <property type="evidence" value="ECO:0007669"/>
    <property type="project" value="InterPro"/>
</dbReference>
<evidence type="ECO:0008006" key="6">
    <source>
        <dbReference type="Google" id="ProtNLM"/>
    </source>
</evidence>
<protein>
    <recommendedName>
        <fullName evidence="6">Spore germination protein</fullName>
    </recommendedName>
</protein>
<accession>A0A9W5PPW5</accession>
<dbReference type="Pfam" id="PF03323">
    <property type="entry name" value="GerA"/>
    <property type="match status" value="1"/>
</dbReference>
<dbReference type="AlphaFoldDB" id="A0A9W5PPW5"/>
<evidence type="ECO:0000256" key="2">
    <source>
        <dbReference type="ARBA" id="ARBA00022989"/>
    </source>
</evidence>
<comment type="caution">
    <text evidence="4">The sequence shown here is derived from an EMBL/GenBank/DDBJ whole genome shotgun (WGS) entry which is preliminary data.</text>
</comment>
<evidence type="ECO:0000256" key="3">
    <source>
        <dbReference type="ARBA" id="ARBA00023136"/>
    </source>
</evidence>
<proteinExistence type="predicted"/>
<dbReference type="InterPro" id="IPR004995">
    <property type="entry name" value="Spore_Ger"/>
</dbReference>
<sequence length="153" mass="17207">MGSFNKWIRGEKSFSTKEQANHTLNKSISSSLSLNLKHLSKLFSGIPELITRTFPLKNGQEAALIYMEGLVDKTVINVNILRPLLFKEWNEDDFWEASVSIGNIKKVQQWTDIEQSLLHGKSILFINGQLSALELDTQAAPKGALKNLQQRAP</sequence>
<dbReference type="GO" id="GO:0016020">
    <property type="term" value="C:membrane"/>
    <property type="evidence" value="ECO:0007669"/>
    <property type="project" value="InterPro"/>
</dbReference>
<keyword evidence="2" id="KW-1133">Transmembrane helix</keyword>